<dbReference type="RefSeq" id="WP_252972228.1">
    <property type="nucleotide sequence ID" value="NZ_JAXDEK010000001.1"/>
</dbReference>
<name>A0A923SNL1_WEICO</name>
<sequence>MAVVFGRQTETTVYEDLAIANRFGGKAILETIERLKAFVNDSHNPIYLAELVAALNHNLWHFYELDNKEYMEIYSEEYELLNDLFFEKWNIATGEQKNQFERAYSEILD</sequence>
<dbReference type="EMBL" id="JACSZT010000008">
    <property type="protein sequence ID" value="MBC6499220.1"/>
    <property type="molecule type" value="Genomic_DNA"/>
</dbReference>
<gene>
    <name evidence="1" type="ORF">H7R52_11160</name>
</gene>
<proteinExistence type="predicted"/>
<reference evidence="1" key="1">
    <citation type="submission" date="2020-08" db="EMBL/GenBank/DDBJ databases">
        <title>Complete genome sequence of Weissella confusa strain FS54 provides insights into metabolic potential.</title>
        <authorList>
            <person name="Fhoula I."/>
            <person name="Najjari A."/>
            <person name="Lekired A."/>
            <person name="Bessrour-Aouam N."/>
            <person name="Jaballah S."/>
            <person name="Klibi N."/>
            <person name="Ouzari H.-I."/>
        </authorList>
    </citation>
    <scope>NUCLEOTIDE SEQUENCE</scope>
    <source>
        <strain evidence="1">FS54</strain>
    </source>
</reference>
<accession>A0A923SNL1</accession>
<protein>
    <submittedName>
        <fullName evidence="1">Uncharacterized protein</fullName>
    </submittedName>
</protein>
<evidence type="ECO:0000313" key="1">
    <source>
        <dbReference type="EMBL" id="MBC6499220.1"/>
    </source>
</evidence>
<dbReference type="Proteomes" id="UP000650485">
    <property type="component" value="Unassembled WGS sequence"/>
</dbReference>
<comment type="caution">
    <text evidence="1">The sequence shown here is derived from an EMBL/GenBank/DDBJ whole genome shotgun (WGS) entry which is preliminary data.</text>
</comment>
<dbReference type="AlphaFoldDB" id="A0A923SNL1"/>
<organism evidence="1 2">
    <name type="scientific">Weissella confusa</name>
    <name type="common">Lactobacillus confusus</name>
    <dbReference type="NCBI Taxonomy" id="1583"/>
    <lineage>
        <taxon>Bacteria</taxon>
        <taxon>Bacillati</taxon>
        <taxon>Bacillota</taxon>
        <taxon>Bacilli</taxon>
        <taxon>Lactobacillales</taxon>
        <taxon>Lactobacillaceae</taxon>
        <taxon>Weissella</taxon>
    </lineage>
</organism>
<evidence type="ECO:0000313" key="2">
    <source>
        <dbReference type="Proteomes" id="UP000650485"/>
    </source>
</evidence>